<comment type="caution">
    <text evidence="2">The sequence shown here is derived from an EMBL/GenBank/DDBJ whole genome shotgun (WGS) entry which is preliminary data.</text>
</comment>
<reference evidence="2" key="1">
    <citation type="journal article" date="2020" name="bioRxiv">
        <title>Hybrid origin of Populus tomentosa Carr. identified through genome sequencing and phylogenomic analysis.</title>
        <authorList>
            <person name="An X."/>
            <person name="Gao K."/>
            <person name="Chen Z."/>
            <person name="Li J."/>
            <person name="Yang X."/>
            <person name="Yang X."/>
            <person name="Zhou J."/>
            <person name="Guo T."/>
            <person name="Zhao T."/>
            <person name="Huang S."/>
            <person name="Miao D."/>
            <person name="Khan W.U."/>
            <person name="Rao P."/>
            <person name="Ye M."/>
            <person name="Lei B."/>
            <person name="Liao W."/>
            <person name="Wang J."/>
            <person name="Ji L."/>
            <person name="Li Y."/>
            <person name="Guo B."/>
            <person name="Mustafa N.S."/>
            <person name="Li S."/>
            <person name="Yun Q."/>
            <person name="Keller S.R."/>
            <person name="Mao J."/>
            <person name="Zhang R."/>
            <person name="Strauss S.H."/>
        </authorList>
    </citation>
    <scope>NUCLEOTIDE SEQUENCE</scope>
    <source>
        <strain evidence="2">GM15</strain>
        <tissue evidence="2">Leaf</tissue>
    </source>
</reference>
<protein>
    <submittedName>
        <fullName evidence="2">Uncharacterized protein</fullName>
    </submittedName>
</protein>
<dbReference type="EMBL" id="JAAWWB010000020">
    <property type="protein sequence ID" value="KAG6758146.1"/>
    <property type="molecule type" value="Genomic_DNA"/>
</dbReference>
<evidence type="ECO:0000256" key="1">
    <source>
        <dbReference type="RuleBase" id="RU003690"/>
    </source>
</evidence>
<evidence type="ECO:0000313" key="2">
    <source>
        <dbReference type="EMBL" id="KAG6758146.1"/>
    </source>
</evidence>
<dbReference type="Pfam" id="PF00232">
    <property type="entry name" value="Glyco_hydro_1"/>
    <property type="match status" value="2"/>
</dbReference>
<comment type="similarity">
    <text evidence="1">Belongs to the glycosyl hydrolase 1 family.</text>
</comment>
<sequence length="350" mass="40319">MAKREEFLKEHEYLNEKEVSRSDFPPDFIFGVATSAYQFHAVRIGYEELALFELSSLLLAYRLKEPATKVAGVLLYGTLLRSLKEDIEIIAKLGFDAYRFSISWSRIFPDGLGTKVNDEGIAFYNNVINALLEKGIQPYVTLYHWDLPLHLQESMEGWLNKEVVHDQPSTEPYLASHHQILAHAAAVSIYRNKYKDKQGGQIGLVVDCEWAETVSNKTEDKVAASRRLEFQLGWYLNPLYYGDYPEVMREILGEQLPKFTEEDKELLRNPMDFVGLNHYTSRFITHATESPEESYYYKAQSMERKAEFEGGEPIGMDDEDIDAPLHEVLDDNLRVRYYKGYLASVAQAIK</sequence>
<accession>A0A8X7YWU4</accession>
<evidence type="ECO:0000313" key="3">
    <source>
        <dbReference type="Proteomes" id="UP000886885"/>
    </source>
</evidence>
<dbReference type="PANTHER" id="PTHR10353:SF310">
    <property type="entry name" value="BETA-GLUCOSIDASE 42"/>
    <property type="match status" value="1"/>
</dbReference>
<dbReference type="GO" id="GO:0005975">
    <property type="term" value="P:carbohydrate metabolic process"/>
    <property type="evidence" value="ECO:0007669"/>
    <property type="project" value="InterPro"/>
</dbReference>
<dbReference type="Proteomes" id="UP000886885">
    <property type="component" value="Chromosome 10D"/>
</dbReference>
<dbReference type="AlphaFoldDB" id="A0A8X7YWU4"/>
<dbReference type="GO" id="GO:0008422">
    <property type="term" value="F:beta-glucosidase activity"/>
    <property type="evidence" value="ECO:0007669"/>
    <property type="project" value="TreeGrafter"/>
</dbReference>
<dbReference type="InterPro" id="IPR001360">
    <property type="entry name" value="Glyco_hydro_1"/>
</dbReference>
<name>A0A8X7YWU4_POPTO</name>
<dbReference type="PANTHER" id="PTHR10353">
    <property type="entry name" value="GLYCOSYL HYDROLASE"/>
    <property type="match status" value="1"/>
</dbReference>
<keyword evidence="3" id="KW-1185">Reference proteome</keyword>
<gene>
    <name evidence="2" type="ORF">POTOM_038482</name>
</gene>
<organism evidence="2 3">
    <name type="scientific">Populus tomentosa</name>
    <name type="common">Chinese white poplar</name>
    <dbReference type="NCBI Taxonomy" id="118781"/>
    <lineage>
        <taxon>Eukaryota</taxon>
        <taxon>Viridiplantae</taxon>
        <taxon>Streptophyta</taxon>
        <taxon>Embryophyta</taxon>
        <taxon>Tracheophyta</taxon>
        <taxon>Spermatophyta</taxon>
        <taxon>Magnoliopsida</taxon>
        <taxon>eudicotyledons</taxon>
        <taxon>Gunneridae</taxon>
        <taxon>Pentapetalae</taxon>
        <taxon>rosids</taxon>
        <taxon>fabids</taxon>
        <taxon>Malpighiales</taxon>
        <taxon>Salicaceae</taxon>
        <taxon>Saliceae</taxon>
        <taxon>Populus</taxon>
    </lineage>
</organism>
<dbReference type="OrthoDB" id="65569at2759"/>
<proteinExistence type="inferred from homology"/>